<name>A0A382STY6_9ZZZZ</name>
<sequence>VLLLAVVTLGAAKPKVVTLRGQVVDLNVLLKKQHKVDIATKAEPVWVLKAGDGKLFTLLKTRR</sequence>
<accession>A0A382STY6</accession>
<organism evidence="1">
    <name type="scientific">marine metagenome</name>
    <dbReference type="NCBI Taxonomy" id="408172"/>
    <lineage>
        <taxon>unclassified sequences</taxon>
        <taxon>metagenomes</taxon>
        <taxon>ecological metagenomes</taxon>
    </lineage>
</organism>
<feature type="non-terminal residue" evidence="1">
    <location>
        <position position="63"/>
    </location>
</feature>
<proteinExistence type="predicted"/>
<gene>
    <name evidence="1" type="ORF">METZ01_LOCUS365809</name>
</gene>
<feature type="non-terminal residue" evidence="1">
    <location>
        <position position="1"/>
    </location>
</feature>
<dbReference type="AlphaFoldDB" id="A0A382STY6"/>
<dbReference type="EMBL" id="UINC01131326">
    <property type="protein sequence ID" value="SVD12955.1"/>
    <property type="molecule type" value="Genomic_DNA"/>
</dbReference>
<evidence type="ECO:0000313" key="1">
    <source>
        <dbReference type="EMBL" id="SVD12955.1"/>
    </source>
</evidence>
<reference evidence="1" key="1">
    <citation type="submission" date="2018-05" db="EMBL/GenBank/DDBJ databases">
        <authorList>
            <person name="Lanie J.A."/>
            <person name="Ng W.-L."/>
            <person name="Kazmierczak K.M."/>
            <person name="Andrzejewski T.M."/>
            <person name="Davidsen T.M."/>
            <person name="Wayne K.J."/>
            <person name="Tettelin H."/>
            <person name="Glass J.I."/>
            <person name="Rusch D."/>
            <person name="Podicherti R."/>
            <person name="Tsui H.-C.T."/>
            <person name="Winkler M.E."/>
        </authorList>
    </citation>
    <scope>NUCLEOTIDE SEQUENCE</scope>
</reference>
<protein>
    <submittedName>
        <fullName evidence="1">Uncharacterized protein</fullName>
    </submittedName>
</protein>